<name>A0A1E5IJ24_ENDTX</name>
<evidence type="ECO:0000256" key="7">
    <source>
        <dbReference type="ARBA" id="ARBA00022598"/>
    </source>
</evidence>
<comment type="catalytic activity">
    <reaction evidence="14 15">
        <text>2-formamido-N(1)-(5-O-phospho-beta-D-ribosyl)acetamidine + ATP = 5-amino-1-(5-phospho-beta-D-ribosyl)imidazole + ADP + phosphate + H(+)</text>
        <dbReference type="Rhea" id="RHEA:23032"/>
        <dbReference type="ChEBI" id="CHEBI:15378"/>
        <dbReference type="ChEBI" id="CHEBI:30616"/>
        <dbReference type="ChEBI" id="CHEBI:43474"/>
        <dbReference type="ChEBI" id="CHEBI:137981"/>
        <dbReference type="ChEBI" id="CHEBI:147287"/>
        <dbReference type="ChEBI" id="CHEBI:456216"/>
        <dbReference type="EC" id="6.3.3.1"/>
    </reaction>
</comment>
<dbReference type="GO" id="GO:0046084">
    <property type="term" value="P:adenine biosynthetic process"/>
    <property type="evidence" value="ECO:0007669"/>
    <property type="project" value="TreeGrafter"/>
</dbReference>
<protein>
    <recommendedName>
        <fullName evidence="5 15">Phosphoribosylformylglycinamidine cyclo-ligase</fullName>
        <ecNumber evidence="4 15">6.3.3.1</ecNumber>
    </recommendedName>
    <alternativeName>
        <fullName evidence="12 15">AIR synthase</fullName>
    </alternativeName>
    <alternativeName>
        <fullName evidence="13 15">AIRS</fullName>
    </alternativeName>
    <alternativeName>
        <fullName evidence="11 15">Phosphoribosyl-aminoimidazole synthetase</fullName>
    </alternativeName>
</protein>
<dbReference type="GO" id="GO:0004637">
    <property type="term" value="F:phosphoribosylamine-glycine ligase activity"/>
    <property type="evidence" value="ECO:0007669"/>
    <property type="project" value="TreeGrafter"/>
</dbReference>
<dbReference type="Proteomes" id="UP000095237">
    <property type="component" value="Unassembled WGS sequence"/>
</dbReference>
<dbReference type="PANTHER" id="PTHR10520">
    <property type="entry name" value="TRIFUNCTIONAL PURINE BIOSYNTHETIC PROTEIN ADENOSINE-3-RELATED"/>
    <property type="match status" value="1"/>
</dbReference>
<dbReference type="Gene3D" id="3.90.650.10">
    <property type="entry name" value="PurM-like C-terminal domain"/>
    <property type="match status" value="1"/>
</dbReference>
<keyword evidence="8 15" id="KW-0547">Nucleotide-binding</keyword>
<proteinExistence type="inferred from homology"/>
<dbReference type="Pfam" id="PF02769">
    <property type="entry name" value="AIRS_C"/>
    <property type="match status" value="1"/>
</dbReference>
<sequence>MAITYKNAGVNIDAGNELVGRLKKKLPKIGGFGGLFPISGTKYNLVSSADGVGTKLKIAFLLNKHDTVGIDLVAMNVNDLICAGAKPLFFLDYFACGKLNVDQAEQVIKSVAEGCKLSDVQLIGGETAEMPGFYKDGEYDLAGFSVGIIEKDREISGSKIKPGDIIIGLPSSGPHSNGYSLIRKVFSDGELKKHSKQLLAPTKIYVKEVLAVLAKFNSKKQDIAGIAHITGGSFYDKIERILPENVRVIIEKNSWKVPEIFKIIQEKSRVPEEDIYRTLNMGIGMVLIVRSEIALQVKKFFKGAKAIGCVKKGERGVELV</sequence>
<evidence type="ECO:0000256" key="2">
    <source>
        <dbReference type="ARBA" id="ARBA00004686"/>
    </source>
</evidence>
<evidence type="ECO:0000256" key="15">
    <source>
        <dbReference type="HAMAP-Rule" id="MF_00741"/>
    </source>
</evidence>
<dbReference type="FunFam" id="3.90.650.10:FF:000011">
    <property type="entry name" value="Phosphoribosylformylglycinamidine cyclo-ligase"/>
    <property type="match status" value="1"/>
</dbReference>
<dbReference type="InterPro" id="IPR036921">
    <property type="entry name" value="PurM-like_N_sf"/>
</dbReference>
<dbReference type="GO" id="GO:0006189">
    <property type="term" value="P:'de novo' IMP biosynthetic process"/>
    <property type="evidence" value="ECO:0007669"/>
    <property type="project" value="UniProtKB-UniRule"/>
</dbReference>
<evidence type="ECO:0000256" key="6">
    <source>
        <dbReference type="ARBA" id="ARBA00022490"/>
    </source>
</evidence>
<dbReference type="GO" id="GO:0005524">
    <property type="term" value="F:ATP binding"/>
    <property type="evidence" value="ECO:0007669"/>
    <property type="project" value="UniProtKB-KW"/>
</dbReference>
<evidence type="ECO:0000256" key="14">
    <source>
        <dbReference type="ARBA" id="ARBA00049057"/>
    </source>
</evidence>
<comment type="subcellular location">
    <subcellularLocation>
        <location evidence="1 15">Cytoplasm</location>
    </subcellularLocation>
</comment>
<keyword evidence="7 15" id="KW-0436">Ligase</keyword>
<feature type="domain" description="PurM-like N-terminal" evidence="16">
    <location>
        <begin position="40"/>
        <end position="149"/>
    </location>
</feature>
<dbReference type="FunFam" id="3.30.1330.10:FF:000001">
    <property type="entry name" value="Phosphoribosylformylglycinamidine cyclo-ligase"/>
    <property type="match status" value="1"/>
</dbReference>
<keyword evidence="9 15" id="KW-0658">Purine biosynthesis</keyword>
<evidence type="ECO:0000256" key="11">
    <source>
        <dbReference type="ARBA" id="ARBA00031908"/>
    </source>
</evidence>
<dbReference type="HAMAP" id="MF_00741">
    <property type="entry name" value="AIRS"/>
    <property type="match status" value="1"/>
</dbReference>
<evidence type="ECO:0000256" key="10">
    <source>
        <dbReference type="ARBA" id="ARBA00022840"/>
    </source>
</evidence>
<evidence type="ECO:0000313" key="19">
    <source>
        <dbReference type="Proteomes" id="UP000095237"/>
    </source>
</evidence>
<evidence type="ECO:0000256" key="13">
    <source>
        <dbReference type="ARBA" id="ARBA00033093"/>
    </source>
</evidence>
<evidence type="ECO:0000256" key="8">
    <source>
        <dbReference type="ARBA" id="ARBA00022741"/>
    </source>
</evidence>
<dbReference type="GO" id="GO:0005829">
    <property type="term" value="C:cytosol"/>
    <property type="evidence" value="ECO:0007669"/>
    <property type="project" value="TreeGrafter"/>
</dbReference>
<comment type="caution">
    <text evidence="18">The sequence shown here is derived from an EMBL/GenBank/DDBJ whole genome shotgun (WGS) entry which is preliminary data.</text>
</comment>
<dbReference type="UniPathway" id="UPA00074">
    <property type="reaction ID" value="UER00129"/>
</dbReference>
<evidence type="ECO:0000256" key="9">
    <source>
        <dbReference type="ARBA" id="ARBA00022755"/>
    </source>
</evidence>
<dbReference type="InterPro" id="IPR004733">
    <property type="entry name" value="PurM_cligase"/>
</dbReference>
<keyword evidence="6 15" id="KW-0963">Cytoplasm</keyword>
<dbReference type="Gene3D" id="3.30.1330.10">
    <property type="entry name" value="PurM-like, N-terminal domain"/>
    <property type="match status" value="1"/>
</dbReference>
<evidence type="ECO:0000256" key="4">
    <source>
        <dbReference type="ARBA" id="ARBA00013047"/>
    </source>
</evidence>
<keyword evidence="10 15" id="KW-0067">ATP-binding</keyword>
<evidence type="ECO:0000259" key="17">
    <source>
        <dbReference type="Pfam" id="PF02769"/>
    </source>
</evidence>
<dbReference type="EMBL" id="LNVX01000508">
    <property type="protein sequence ID" value="OEG69978.1"/>
    <property type="molecule type" value="Genomic_DNA"/>
</dbReference>
<dbReference type="InterPro" id="IPR016188">
    <property type="entry name" value="PurM-like_N"/>
</dbReference>
<dbReference type="GO" id="GO:0004641">
    <property type="term" value="F:phosphoribosylformylglycinamidine cyclo-ligase activity"/>
    <property type="evidence" value="ECO:0007669"/>
    <property type="project" value="UniProtKB-UniRule"/>
</dbReference>
<dbReference type="CDD" id="cd02196">
    <property type="entry name" value="PurM"/>
    <property type="match status" value="1"/>
</dbReference>
<dbReference type="SUPFAM" id="SSF56042">
    <property type="entry name" value="PurM C-terminal domain-like"/>
    <property type="match status" value="1"/>
</dbReference>
<dbReference type="Pfam" id="PF00586">
    <property type="entry name" value="AIRS"/>
    <property type="match status" value="1"/>
</dbReference>
<evidence type="ECO:0000256" key="3">
    <source>
        <dbReference type="ARBA" id="ARBA00010280"/>
    </source>
</evidence>
<gene>
    <name evidence="15" type="primary">purM</name>
    <name evidence="18" type="ORF">ATZ36_01710</name>
</gene>
<evidence type="ECO:0000256" key="5">
    <source>
        <dbReference type="ARBA" id="ARBA00020367"/>
    </source>
</evidence>
<dbReference type="AlphaFoldDB" id="A0A1E5IJ24"/>
<comment type="similarity">
    <text evidence="3 15">Belongs to the AIR synthase family.</text>
</comment>
<evidence type="ECO:0000313" key="18">
    <source>
        <dbReference type="EMBL" id="OEG69978.1"/>
    </source>
</evidence>
<organism evidence="18 19">
    <name type="scientific">Endomicrobium trichonymphae</name>
    <dbReference type="NCBI Taxonomy" id="1408204"/>
    <lineage>
        <taxon>Bacteria</taxon>
        <taxon>Pseudomonadati</taxon>
        <taxon>Elusimicrobiota</taxon>
        <taxon>Endomicrobiia</taxon>
        <taxon>Endomicrobiales</taxon>
        <taxon>Endomicrobiaceae</taxon>
        <taxon>Candidatus Endomicrobiellum</taxon>
    </lineage>
</organism>
<comment type="pathway">
    <text evidence="2 15">Purine metabolism; IMP biosynthesis via de novo pathway; 5-amino-1-(5-phospho-D-ribosyl)imidazole from N(2)-formyl-N(1)-(5-phospho-D-ribosyl)glycinamide: step 2/2.</text>
</comment>
<keyword evidence="19" id="KW-1185">Reference proteome</keyword>
<dbReference type="SUPFAM" id="SSF55326">
    <property type="entry name" value="PurM N-terminal domain-like"/>
    <property type="match status" value="1"/>
</dbReference>
<evidence type="ECO:0000256" key="1">
    <source>
        <dbReference type="ARBA" id="ARBA00004496"/>
    </source>
</evidence>
<evidence type="ECO:0000259" key="16">
    <source>
        <dbReference type="Pfam" id="PF00586"/>
    </source>
</evidence>
<dbReference type="InterPro" id="IPR010918">
    <property type="entry name" value="PurM-like_C_dom"/>
</dbReference>
<evidence type="ECO:0000256" key="12">
    <source>
        <dbReference type="ARBA" id="ARBA00032931"/>
    </source>
</evidence>
<dbReference type="NCBIfam" id="TIGR00878">
    <property type="entry name" value="purM"/>
    <property type="match status" value="1"/>
</dbReference>
<dbReference type="PANTHER" id="PTHR10520:SF12">
    <property type="entry name" value="TRIFUNCTIONAL PURINE BIOSYNTHETIC PROTEIN ADENOSINE-3"/>
    <property type="match status" value="1"/>
</dbReference>
<accession>A0A1E5IJ24</accession>
<dbReference type="InterPro" id="IPR036676">
    <property type="entry name" value="PurM-like_C_sf"/>
</dbReference>
<dbReference type="EC" id="6.3.3.1" evidence="4 15"/>
<reference evidence="18 19" key="1">
    <citation type="submission" date="2015-11" db="EMBL/GenBank/DDBJ databases">
        <title>Evidence for parallel genomic evolution in an endosymbiosis of termite gut flagellates.</title>
        <authorList>
            <person name="Zheng H."/>
        </authorList>
    </citation>
    <scope>NUCLEOTIDE SEQUENCE [LARGE SCALE GENOMIC DNA]</scope>
    <source>
        <strain evidence="18 19">CET450</strain>
    </source>
</reference>
<feature type="domain" description="PurM-like C-terminal" evidence="17">
    <location>
        <begin position="161"/>
        <end position="316"/>
    </location>
</feature>